<organism evidence="2 3">
    <name type="scientific">Fusobacterium vincentii 4_1_13</name>
    <dbReference type="NCBI Taxonomy" id="469606"/>
    <lineage>
        <taxon>Bacteria</taxon>
        <taxon>Fusobacteriati</taxon>
        <taxon>Fusobacteriota</taxon>
        <taxon>Fusobacteriia</taxon>
        <taxon>Fusobacteriales</taxon>
        <taxon>Fusobacteriaceae</taxon>
        <taxon>Fusobacterium</taxon>
    </lineage>
</organism>
<name>A0A0M1VV99_FUSVC</name>
<proteinExistence type="predicted"/>
<protein>
    <submittedName>
        <fullName evidence="2">Uncharacterized protein</fullName>
    </submittedName>
</protein>
<dbReference type="EMBL" id="ACDE02000019">
    <property type="protein sequence ID" value="EEO40608.1"/>
    <property type="molecule type" value="Genomic_DNA"/>
</dbReference>
<sequence>MSKILEVIEEKIAASEKHSHCMMSGTTLLNEVNARLKVNGEAEIGEDQFKEELKGLLKEQKIFLKKEYDEKIKYDGTYERVELKARSWFLDNAKLKEHEERTVTYNKESREREDKKLVQKDRDVKKLSREAQAVYGTIKALTVEDNKAYVKTSEVQKKANMEFKEVQDAIKELRDNKISYMMKISRDFEKDTNGVKENIHEEDWVITNSSKVLSKVIEREKIKEELNIAKNNDKEVNLDKLGKEEKPKKKEIPKKDKKIEKGNER</sequence>
<evidence type="ECO:0000313" key="2">
    <source>
        <dbReference type="EMBL" id="EEO40608.1"/>
    </source>
</evidence>
<gene>
    <name evidence="2" type="ORF">FSCG_01321</name>
</gene>
<dbReference type="AlphaFoldDB" id="A0A0M1VV99"/>
<evidence type="ECO:0000256" key="1">
    <source>
        <dbReference type="SAM" id="MobiDB-lite"/>
    </source>
</evidence>
<dbReference type="HOGENOM" id="CLU_1048710_0_0_0"/>
<comment type="caution">
    <text evidence="2">The sequence shown here is derived from an EMBL/GenBank/DDBJ whole genome shotgun (WGS) entry which is preliminary data.</text>
</comment>
<dbReference type="Proteomes" id="UP000004925">
    <property type="component" value="Unassembled WGS sequence"/>
</dbReference>
<evidence type="ECO:0000313" key="3">
    <source>
        <dbReference type="Proteomes" id="UP000004925"/>
    </source>
</evidence>
<accession>A0A0M1VV99</accession>
<reference evidence="2 3" key="1">
    <citation type="submission" date="2011-10" db="EMBL/GenBank/DDBJ databases">
        <title>The Genome Sequence of Fusobacterium sp. 4_1_13.</title>
        <authorList>
            <consortium name="The Broad Institute Genome Sequencing Platform"/>
            <person name="Earl A."/>
            <person name="Ward D."/>
            <person name="Feldgarden M."/>
            <person name="Gevers D."/>
            <person name="Strauss J."/>
            <person name="Ambrose C."/>
            <person name="Allen-Vercoe E."/>
            <person name="Young S.K."/>
            <person name="Zeng Q."/>
            <person name="Gargeya S."/>
            <person name="Fitzgerald M."/>
            <person name="Haas B."/>
            <person name="Abouelleil A."/>
            <person name="Alvarado L."/>
            <person name="Arachchi H.M."/>
            <person name="Berlin A."/>
            <person name="Brown A."/>
            <person name="Chapman S.B."/>
            <person name="Chen Z."/>
            <person name="Dunbar C."/>
            <person name="Freedman E."/>
            <person name="Gearin G."/>
            <person name="Goldberg J."/>
            <person name="Griggs A."/>
            <person name="Gujja S."/>
            <person name="Heiman D."/>
            <person name="Howarth C."/>
            <person name="Larson L."/>
            <person name="Lui A."/>
            <person name="MacDonald P.J."/>
            <person name="Montmayeur A."/>
            <person name="Murphy C."/>
            <person name="Neiman D."/>
            <person name="Pearson M."/>
            <person name="Priest M."/>
            <person name="Roberts A."/>
            <person name="Saif S."/>
            <person name="Shea T."/>
            <person name="Shenoy N."/>
            <person name="Sisk P."/>
            <person name="Stolte C."/>
            <person name="Sykes S."/>
            <person name="Wortman J."/>
            <person name="Nusbaum C."/>
            <person name="Birren B."/>
        </authorList>
    </citation>
    <scope>NUCLEOTIDE SEQUENCE [LARGE SCALE GENOMIC DNA]</scope>
    <source>
        <strain evidence="2 3">4_1_13</strain>
    </source>
</reference>
<dbReference type="RefSeq" id="WP_008803207.1">
    <property type="nucleotide sequence ID" value="NZ_KQ235737.1"/>
</dbReference>
<feature type="region of interest" description="Disordered" evidence="1">
    <location>
        <begin position="233"/>
        <end position="265"/>
    </location>
</feature>